<gene>
    <name evidence="7" type="primary">ispD</name>
    <name evidence="8" type="ORF">SAMN04515677_11713</name>
</gene>
<evidence type="ECO:0000313" key="8">
    <source>
        <dbReference type="EMBL" id="SDM58186.1"/>
    </source>
</evidence>
<dbReference type="UniPathway" id="UPA00056">
    <property type="reaction ID" value="UER00093"/>
</dbReference>
<dbReference type="Pfam" id="PF01128">
    <property type="entry name" value="IspD"/>
    <property type="match status" value="1"/>
</dbReference>
<dbReference type="EMBL" id="FNGW01000017">
    <property type="protein sequence ID" value="SDM58186.1"/>
    <property type="molecule type" value="Genomic_DNA"/>
</dbReference>
<accession>A0A1G9UE53</accession>
<dbReference type="Gene3D" id="3.90.550.10">
    <property type="entry name" value="Spore Coat Polysaccharide Biosynthesis Protein SpsA, Chain A"/>
    <property type="match status" value="1"/>
</dbReference>
<evidence type="ECO:0000256" key="4">
    <source>
        <dbReference type="ARBA" id="ARBA00022679"/>
    </source>
</evidence>
<dbReference type="GO" id="GO:0019288">
    <property type="term" value="P:isopentenyl diphosphate biosynthetic process, methylerythritol 4-phosphate pathway"/>
    <property type="evidence" value="ECO:0007669"/>
    <property type="project" value="UniProtKB-UniRule"/>
</dbReference>
<dbReference type="Proteomes" id="UP000199068">
    <property type="component" value="Unassembled WGS sequence"/>
</dbReference>
<keyword evidence="5 7" id="KW-0548">Nucleotidyltransferase</keyword>
<dbReference type="AlphaFoldDB" id="A0A1G9UE53"/>
<evidence type="ECO:0000256" key="2">
    <source>
        <dbReference type="ARBA" id="ARBA00004787"/>
    </source>
</evidence>
<feature type="site" description="Positions MEP for the nucleophilic attack" evidence="7">
    <location>
        <position position="153"/>
    </location>
</feature>
<dbReference type="InterPro" id="IPR050088">
    <property type="entry name" value="IspD/TarI_cytidylyltransf_bact"/>
</dbReference>
<dbReference type="CDD" id="cd02516">
    <property type="entry name" value="CDP-ME_synthetase"/>
    <property type="match status" value="1"/>
</dbReference>
<reference evidence="8 9" key="1">
    <citation type="submission" date="2016-10" db="EMBL/GenBank/DDBJ databases">
        <authorList>
            <person name="de Groot N.N."/>
        </authorList>
    </citation>
    <scope>NUCLEOTIDE SEQUENCE [LARGE SCALE GENOMIC DNA]</scope>
    <source>
        <strain evidence="8 9">DSM 797</strain>
    </source>
</reference>
<evidence type="ECO:0000256" key="6">
    <source>
        <dbReference type="ARBA" id="ARBA00023229"/>
    </source>
</evidence>
<evidence type="ECO:0000313" key="9">
    <source>
        <dbReference type="Proteomes" id="UP000199068"/>
    </source>
</evidence>
<organism evidence="8 9">
    <name type="scientific">Romboutsia lituseburensis DSM 797</name>
    <dbReference type="NCBI Taxonomy" id="1121325"/>
    <lineage>
        <taxon>Bacteria</taxon>
        <taxon>Bacillati</taxon>
        <taxon>Bacillota</taxon>
        <taxon>Clostridia</taxon>
        <taxon>Peptostreptococcales</taxon>
        <taxon>Peptostreptococcaceae</taxon>
        <taxon>Romboutsia</taxon>
    </lineage>
</organism>
<feature type="site" description="Transition state stabilizer" evidence="7">
    <location>
        <position position="14"/>
    </location>
</feature>
<feature type="site" description="Positions MEP for the nucleophilic attack" evidence="7">
    <location>
        <position position="209"/>
    </location>
</feature>
<dbReference type="InterPro" id="IPR018294">
    <property type="entry name" value="ISPD_synthase_CS"/>
</dbReference>
<dbReference type="SUPFAM" id="SSF53448">
    <property type="entry name" value="Nucleotide-diphospho-sugar transferases"/>
    <property type="match status" value="1"/>
</dbReference>
<sequence length="228" mass="26157">MNGVVIVAAGTGSRMKMGINKQFIKLENKEIVAYTIEQFKNNENIDDIVVVIKEEEKEFFDREIVEKYKFDKIKIAFGGKERQDSVYNGLKLLDERCRVVLIHDGARPFVSNEIIAKSIEEAKECKAVVVGVPVKDTIKVVDNDNNISQTPDRNTLWAVQTPQTFDYKILLKSYEDAFKEKFYGTDDAMLVERIGYKVKMIEGSYNNIKITTQEDLNIGTQILKMQNR</sequence>
<dbReference type="PROSITE" id="PS01295">
    <property type="entry name" value="ISPD"/>
    <property type="match status" value="1"/>
</dbReference>
<comment type="similarity">
    <text evidence="3 7">Belongs to the IspD/TarI cytidylyltransferase family. IspD subfamily.</text>
</comment>
<name>A0A1G9UE53_9FIRM</name>
<dbReference type="STRING" id="1121325.SAMN04515677_11713"/>
<comment type="catalytic activity">
    <reaction evidence="1 7">
        <text>2-C-methyl-D-erythritol 4-phosphate + CTP + H(+) = 4-CDP-2-C-methyl-D-erythritol + diphosphate</text>
        <dbReference type="Rhea" id="RHEA:13429"/>
        <dbReference type="ChEBI" id="CHEBI:15378"/>
        <dbReference type="ChEBI" id="CHEBI:33019"/>
        <dbReference type="ChEBI" id="CHEBI:37563"/>
        <dbReference type="ChEBI" id="CHEBI:57823"/>
        <dbReference type="ChEBI" id="CHEBI:58262"/>
        <dbReference type="EC" id="2.7.7.60"/>
    </reaction>
</comment>
<comment type="function">
    <text evidence="7">Catalyzes the formation of 4-diphosphocytidyl-2-C-methyl-D-erythritol from CTP and 2-C-methyl-D-erythritol 4-phosphate (MEP).</text>
</comment>
<dbReference type="FunFam" id="3.90.550.10:FF:000003">
    <property type="entry name" value="2-C-methyl-D-erythritol 4-phosphate cytidylyltransferase"/>
    <property type="match status" value="1"/>
</dbReference>
<dbReference type="PANTHER" id="PTHR32125:SF4">
    <property type="entry name" value="2-C-METHYL-D-ERYTHRITOL 4-PHOSPHATE CYTIDYLYLTRANSFERASE, CHLOROPLASTIC"/>
    <property type="match status" value="1"/>
</dbReference>
<dbReference type="PANTHER" id="PTHR32125">
    <property type="entry name" value="2-C-METHYL-D-ERYTHRITOL 4-PHOSPHATE CYTIDYLYLTRANSFERASE, CHLOROPLASTIC"/>
    <property type="match status" value="1"/>
</dbReference>
<dbReference type="RefSeq" id="WP_092727823.1">
    <property type="nucleotide sequence ID" value="NZ_FNGW01000017.1"/>
</dbReference>
<dbReference type="EC" id="2.7.7.60" evidence="7"/>
<evidence type="ECO:0000256" key="7">
    <source>
        <dbReference type="HAMAP-Rule" id="MF_00108"/>
    </source>
</evidence>
<evidence type="ECO:0000256" key="3">
    <source>
        <dbReference type="ARBA" id="ARBA00009789"/>
    </source>
</evidence>
<keyword evidence="4 7" id="KW-0808">Transferase</keyword>
<proteinExistence type="inferred from homology"/>
<dbReference type="InterPro" id="IPR029044">
    <property type="entry name" value="Nucleotide-diphossugar_trans"/>
</dbReference>
<keyword evidence="9" id="KW-1185">Reference proteome</keyword>
<dbReference type="GO" id="GO:0050518">
    <property type="term" value="F:2-C-methyl-D-erythritol 4-phosphate cytidylyltransferase activity"/>
    <property type="evidence" value="ECO:0007669"/>
    <property type="project" value="UniProtKB-UniRule"/>
</dbReference>
<dbReference type="NCBIfam" id="TIGR00453">
    <property type="entry name" value="ispD"/>
    <property type="match status" value="1"/>
</dbReference>
<evidence type="ECO:0000256" key="5">
    <source>
        <dbReference type="ARBA" id="ARBA00022695"/>
    </source>
</evidence>
<evidence type="ECO:0000256" key="1">
    <source>
        <dbReference type="ARBA" id="ARBA00001282"/>
    </source>
</evidence>
<protein>
    <recommendedName>
        <fullName evidence="7">2-C-methyl-D-erythritol 4-phosphate cytidylyltransferase</fullName>
        <ecNumber evidence="7">2.7.7.60</ecNumber>
    </recommendedName>
    <alternativeName>
        <fullName evidence="7">4-diphosphocytidyl-2C-methyl-D-erythritol synthase</fullName>
    </alternativeName>
    <alternativeName>
        <fullName evidence="7">MEP cytidylyltransferase</fullName>
        <shortName evidence="7">MCT</shortName>
    </alternativeName>
</protein>
<dbReference type="InterPro" id="IPR001228">
    <property type="entry name" value="IspD"/>
</dbReference>
<comment type="pathway">
    <text evidence="2 7">Isoprenoid biosynthesis; isopentenyl diphosphate biosynthesis via DXP pathway; isopentenyl diphosphate from 1-deoxy-D-xylulose 5-phosphate: step 2/6.</text>
</comment>
<dbReference type="InterPro" id="IPR034683">
    <property type="entry name" value="IspD/TarI"/>
</dbReference>
<feature type="site" description="Transition state stabilizer" evidence="7">
    <location>
        <position position="21"/>
    </location>
</feature>
<keyword evidence="6 7" id="KW-0414">Isoprene biosynthesis</keyword>
<dbReference type="HAMAP" id="MF_00108">
    <property type="entry name" value="IspD"/>
    <property type="match status" value="1"/>
</dbReference>